<organism evidence="3 4">
    <name type="scientific">Cymbomonas tetramitiformis</name>
    <dbReference type="NCBI Taxonomy" id="36881"/>
    <lineage>
        <taxon>Eukaryota</taxon>
        <taxon>Viridiplantae</taxon>
        <taxon>Chlorophyta</taxon>
        <taxon>Pyramimonadophyceae</taxon>
        <taxon>Pyramimonadales</taxon>
        <taxon>Pyramimonadaceae</taxon>
        <taxon>Cymbomonas</taxon>
    </lineage>
</organism>
<feature type="transmembrane region" description="Helical" evidence="2">
    <location>
        <begin position="75"/>
        <end position="97"/>
    </location>
</feature>
<dbReference type="Proteomes" id="UP001190700">
    <property type="component" value="Unassembled WGS sequence"/>
</dbReference>
<keyword evidence="4" id="KW-1185">Reference proteome</keyword>
<evidence type="ECO:0008006" key="5">
    <source>
        <dbReference type="Google" id="ProtNLM"/>
    </source>
</evidence>
<evidence type="ECO:0000313" key="3">
    <source>
        <dbReference type="EMBL" id="KAK3252111.1"/>
    </source>
</evidence>
<dbReference type="AlphaFoldDB" id="A0AAE0F4T4"/>
<sequence length="130" mass="14576">MSSGLSRPGGRGIDPPIPTRGKPRRALPRYYNQRSLDLAPRPKEYFNPTERSRIDDLLQSNLQSRSRTKCGRMRLSLALIYGVFFACIMRTLGMLALPDTVLPDSRRAEDSGQKQGLSLFPSLGTHDTNQ</sequence>
<keyword evidence="2" id="KW-1133">Transmembrane helix</keyword>
<evidence type="ECO:0000256" key="2">
    <source>
        <dbReference type="SAM" id="Phobius"/>
    </source>
</evidence>
<keyword evidence="2" id="KW-0812">Transmembrane</keyword>
<keyword evidence="2" id="KW-0472">Membrane</keyword>
<accession>A0AAE0F4T4</accession>
<evidence type="ECO:0000256" key="1">
    <source>
        <dbReference type="SAM" id="MobiDB-lite"/>
    </source>
</evidence>
<feature type="region of interest" description="Disordered" evidence="1">
    <location>
        <begin position="1"/>
        <end position="50"/>
    </location>
</feature>
<feature type="compositionally biased region" description="Basic and acidic residues" evidence="1">
    <location>
        <begin position="40"/>
        <end position="50"/>
    </location>
</feature>
<reference evidence="3 4" key="1">
    <citation type="journal article" date="2015" name="Genome Biol. Evol.">
        <title>Comparative Genomics of a Bacterivorous Green Alga Reveals Evolutionary Causalities and Consequences of Phago-Mixotrophic Mode of Nutrition.</title>
        <authorList>
            <person name="Burns J.A."/>
            <person name="Paasch A."/>
            <person name="Narechania A."/>
            <person name="Kim E."/>
        </authorList>
    </citation>
    <scope>NUCLEOTIDE SEQUENCE [LARGE SCALE GENOMIC DNA]</scope>
    <source>
        <strain evidence="3 4">PLY_AMNH</strain>
    </source>
</reference>
<dbReference type="EMBL" id="LGRX02025625">
    <property type="protein sequence ID" value="KAK3252111.1"/>
    <property type="molecule type" value="Genomic_DNA"/>
</dbReference>
<proteinExistence type="predicted"/>
<comment type="caution">
    <text evidence="3">The sequence shown here is derived from an EMBL/GenBank/DDBJ whole genome shotgun (WGS) entry which is preliminary data.</text>
</comment>
<evidence type="ECO:0000313" key="4">
    <source>
        <dbReference type="Proteomes" id="UP001190700"/>
    </source>
</evidence>
<gene>
    <name evidence="3" type="ORF">CYMTET_38579</name>
</gene>
<name>A0AAE0F4T4_9CHLO</name>
<protein>
    <recommendedName>
        <fullName evidence="5">Transmembrane protein</fullName>
    </recommendedName>
</protein>
<feature type="region of interest" description="Disordered" evidence="1">
    <location>
        <begin position="104"/>
        <end position="130"/>
    </location>
</feature>
<feature type="non-terminal residue" evidence="3">
    <location>
        <position position="130"/>
    </location>
</feature>